<name>A0A7W8KF30_9DEIO</name>
<dbReference type="Proteomes" id="UP000539473">
    <property type="component" value="Unassembled WGS sequence"/>
</dbReference>
<gene>
    <name evidence="1" type="ORF">HNQ07_002483</name>
</gene>
<comment type="caution">
    <text evidence="1">The sequence shown here is derived from an EMBL/GenBank/DDBJ whole genome shotgun (WGS) entry which is preliminary data.</text>
</comment>
<evidence type="ECO:0000313" key="1">
    <source>
        <dbReference type="EMBL" id="MBB5377019.1"/>
    </source>
</evidence>
<proteinExistence type="predicted"/>
<sequence length="29" mass="3069">MPGITPAFPHRVPVPGRHVRAVRPVAGVP</sequence>
<organism evidence="1 2">
    <name type="scientific">Deinococcus metalli</name>
    <dbReference type="NCBI Taxonomy" id="1141878"/>
    <lineage>
        <taxon>Bacteria</taxon>
        <taxon>Thermotogati</taxon>
        <taxon>Deinococcota</taxon>
        <taxon>Deinococci</taxon>
        <taxon>Deinococcales</taxon>
        <taxon>Deinococcaceae</taxon>
        <taxon>Deinococcus</taxon>
    </lineage>
</organism>
<dbReference type="AlphaFoldDB" id="A0A7W8KF30"/>
<reference evidence="1 2" key="1">
    <citation type="submission" date="2020-08" db="EMBL/GenBank/DDBJ databases">
        <title>Genomic Encyclopedia of Type Strains, Phase IV (KMG-IV): sequencing the most valuable type-strain genomes for metagenomic binning, comparative biology and taxonomic classification.</title>
        <authorList>
            <person name="Goeker M."/>
        </authorList>
    </citation>
    <scope>NUCLEOTIDE SEQUENCE [LARGE SCALE GENOMIC DNA]</scope>
    <source>
        <strain evidence="1 2">DSM 27521</strain>
    </source>
</reference>
<dbReference type="EMBL" id="JACHFK010000005">
    <property type="protein sequence ID" value="MBB5377019.1"/>
    <property type="molecule type" value="Genomic_DNA"/>
</dbReference>
<accession>A0A7W8KF30</accession>
<evidence type="ECO:0000313" key="2">
    <source>
        <dbReference type="Proteomes" id="UP000539473"/>
    </source>
</evidence>
<protein>
    <submittedName>
        <fullName evidence="1">Uncharacterized protein</fullName>
    </submittedName>
</protein>